<dbReference type="Gene3D" id="1.20.870.10">
    <property type="entry name" value="Son of sevenless (SoS) protein Chain: S domain 1"/>
    <property type="match status" value="1"/>
</dbReference>
<dbReference type="SUPFAM" id="SSF48366">
    <property type="entry name" value="Ras GEF"/>
    <property type="match status" value="1"/>
</dbReference>
<dbReference type="Gene3D" id="1.10.840.10">
    <property type="entry name" value="Ras guanine-nucleotide exchange factors catalytic domain"/>
    <property type="match status" value="1"/>
</dbReference>
<dbReference type="PROSITE" id="PS50009">
    <property type="entry name" value="RASGEF_CAT"/>
    <property type="match status" value="1"/>
</dbReference>
<dbReference type="HOGENOM" id="CLU_022907_2_0_1"/>
<dbReference type="PANTHER" id="PTHR23113:SF356">
    <property type="entry name" value="FI05912P-RELATED"/>
    <property type="match status" value="1"/>
</dbReference>
<evidence type="ECO:0008006" key="8">
    <source>
        <dbReference type="Google" id="ProtNLM"/>
    </source>
</evidence>
<dbReference type="EMBL" id="AMQN01000941">
    <property type="status" value="NOT_ANNOTATED_CDS"/>
    <property type="molecule type" value="Genomic_DNA"/>
</dbReference>
<feature type="domain" description="N-terminal Ras-GEF" evidence="4">
    <location>
        <begin position="33"/>
        <end position="163"/>
    </location>
</feature>
<evidence type="ECO:0000313" key="7">
    <source>
        <dbReference type="Proteomes" id="UP000014760"/>
    </source>
</evidence>
<accession>R7UV05</accession>
<dbReference type="GO" id="GO:0007265">
    <property type="term" value="P:Ras protein signal transduction"/>
    <property type="evidence" value="ECO:0007669"/>
    <property type="project" value="TreeGrafter"/>
</dbReference>
<dbReference type="Proteomes" id="UP000014760">
    <property type="component" value="Unassembled WGS sequence"/>
</dbReference>
<dbReference type="OMA" id="TWAKVQS"/>
<dbReference type="FunCoup" id="R7UV05">
    <property type="interactions" value="239"/>
</dbReference>
<dbReference type="EnsemblMetazoa" id="CapteT170892">
    <property type="protein sequence ID" value="CapteP170892"/>
    <property type="gene ID" value="CapteG170892"/>
</dbReference>
<dbReference type="SMART" id="SM00147">
    <property type="entry name" value="RasGEF"/>
    <property type="match status" value="1"/>
</dbReference>
<dbReference type="CDD" id="cd00155">
    <property type="entry name" value="RasGEF"/>
    <property type="match status" value="1"/>
</dbReference>
<feature type="domain" description="Ras-GEF" evidence="3">
    <location>
        <begin position="198"/>
        <end position="443"/>
    </location>
</feature>
<dbReference type="InterPro" id="IPR023578">
    <property type="entry name" value="Ras_GEF_dom_sf"/>
</dbReference>
<dbReference type="PROSITE" id="PS00720">
    <property type="entry name" value="RASGEF"/>
    <property type="match status" value="1"/>
</dbReference>
<evidence type="ECO:0000256" key="1">
    <source>
        <dbReference type="ARBA" id="ARBA00022658"/>
    </source>
</evidence>
<dbReference type="CDD" id="cd06224">
    <property type="entry name" value="REM"/>
    <property type="match status" value="1"/>
</dbReference>
<gene>
    <name evidence="5" type="ORF">CAPTEDRAFT_170892</name>
</gene>
<dbReference type="InterPro" id="IPR008937">
    <property type="entry name" value="Ras-like_GEF"/>
</dbReference>
<protein>
    <recommendedName>
        <fullName evidence="8">Ras-GEF domain-containing protein</fullName>
    </recommendedName>
</protein>
<name>R7UV05_CAPTE</name>
<reference evidence="5 7" key="2">
    <citation type="journal article" date="2013" name="Nature">
        <title>Insights into bilaterian evolution from three spiralian genomes.</title>
        <authorList>
            <person name="Simakov O."/>
            <person name="Marletaz F."/>
            <person name="Cho S.J."/>
            <person name="Edsinger-Gonzales E."/>
            <person name="Havlak P."/>
            <person name="Hellsten U."/>
            <person name="Kuo D.H."/>
            <person name="Larsson T."/>
            <person name="Lv J."/>
            <person name="Arendt D."/>
            <person name="Savage R."/>
            <person name="Osoegawa K."/>
            <person name="de Jong P."/>
            <person name="Grimwood J."/>
            <person name="Chapman J.A."/>
            <person name="Shapiro H."/>
            <person name="Aerts A."/>
            <person name="Otillar R.P."/>
            <person name="Terry A.Y."/>
            <person name="Boore J.L."/>
            <person name="Grigoriev I.V."/>
            <person name="Lindberg D.R."/>
            <person name="Seaver E.C."/>
            <person name="Weisblat D.A."/>
            <person name="Putnam N.H."/>
            <person name="Rokhsar D.S."/>
        </authorList>
    </citation>
    <scope>NUCLEOTIDE SEQUENCE</scope>
    <source>
        <strain evidence="5 7">I ESC-2004</strain>
    </source>
</reference>
<dbReference type="Pfam" id="PF00618">
    <property type="entry name" value="RasGEF_N"/>
    <property type="match status" value="1"/>
</dbReference>
<proteinExistence type="predicted"/>
<dbReference type="InterPro" id="IPR001895">
    <property type="entry name" value="RASGEF_cat_dom"/>
</dbReference>
<dbReference type="GO" id="GO:0005886">
    <property type="term" value="C:plasma membrane"/>
    <property type="evidence" value="ECO:0007669"/>
    <property type="project" value="TreeGrafter"/>
</dbReference>
<dbReference type="PANTHER" id="PTHR23113">
    <property type="entry name" value="GUANINE NUCLEOTIDE EXCHANGE FACTOR"/>
    <property type="match status" value="1"/>
</dbReference>
<dbReference type="SMART" id="SM00229">
    <property type="entry name" value="RasGEFN"/>
    <property type="match status" value="1"/>
</dbReference>
<dbReference type="AlphaFoldDB" id="R7UV05"/>
<organism evidence="5">
    <name type="scientific">Capitella teleta</name>
    <name type="common">Polychaete worm</name>
    <dbReference type="NCBI Taxonomy" id="283909"/>
    <lineage>
        <taxon>Eukaryota</taxon>
        <taxon>Metazoa</taxon>
        <taxon>Spiralia</taxon>
        <taxon>Lophotrochozoa</taxon>
        <taxon>Annelida</taxon>
        <taxon>Polychaeta</taxon>
        <taxon>Sedentaria</taxon>
        <taxon>Scolecida</taxon>
        <taxon>Capitellidae</taxon>
        <taxon>Capitella</taxon>
    </lineage>
</organism>
<dbReference type="STRING" id="283909.R7UV05"/>
<dbReference type="EMBL" id="KB297742">
    <property type="protein sequence ID" value="ELU10005.1"/>
    <property type="molecule type" value="Genomic_DNA"/>
</dbReference>
<dbReference type="GO" id="GO:0005085">
    <property type="term" value="F:guanyl-nucleotide exchange factor activity"/>
    <property type="evidence" value="ECO:0007669"/>
    <property type="project" value="UniProtKB-KW"/>
</dbReference>
<keyword evidence="1 2" id="KW-0344">Guanine-nucleotide releasing factor</keyword>
<reference evidence="6" key="3">
    <citation type="submission" date="2015-06" db="UniProtKB">
        <authorList>
            <consortium name="EnsemblMetazoa"/>
        </authorList>
    </citation>
    <scope>IDENTIFICATION</scope>
</reference>
<reference evidence="7" key="1">
    <citation type="submission" date="2012-12" db="EMBL/GenBank/DDBJ databases">
        <authorList>
            <person name="Hellsten U."/>
            <person name="Grimwood J."/>
            <person name="Chapman J.A."/>
            <person name="Shapiro H."/>
            <person name="Aerts A."/>
            <person name="Otillar R.P."/>
            <person name="Terry A.Y."/>
            <person name="Boore J.L."/>
            <person name="Simakov O."/>
            <person name="Marletaz F."/>
            <person name="Cho S.-J."/>
            <person name="Edsinger-Gonzales E."/>
            <person name="Havlak P."/>
            <person name="Kuo D.-H."/>
            <person name="Larsson T."/>
            <person name="Lv J."/>
            <person name="Arendt D."/>
            <person name="Savage R."/>
            <person name="Osoegawa K."/>
            <person name="de Jong P."/>
            <person name="Lindberg D.R."/>
            <person name="Seaver E.C."/>
            <person name="Weisblat D.A."/>
            <person name="Putnam N.H."/>
            <person name="Grigoriev I.V."/>
            <person name="Rokhsar D.S."/>
        </authorList>
    </citation>
    <scope>NUCLEOTIDE SEQUENCE</scope>
    <source>
        <strain evidence="7">I ESC-2004</strain>
    </source>
</reference>
<evidence type="ECO:0000313" key="6">
    <source>
        <dbReference type="EnsemblMetazoa" id="CapteP170892"/>
    </source>
</evidence>
<sequence length="456" mass="53029">MATQNGFHGVMNGVTNGTADIPMIDEEDALVYQDGHLQAGSVNALIQHLVPTTHYYPDRTYTFAFLLSSRLYIQPHQLMQRVCQMCIMQQNLYSEKVTKESLGKFGPHLIQLLGEWTDNFPYDFRDERLMKNLKEITQRVVVIHPELRKEVGILMHNLIAKLSGLQKYEELLARINAEVAQRLLNIMPNTDIYEVCASPLVLAQQLTHIELERLSMIGPEEFVQAFCKESELDRTINDLKRTNNLESYVQWFNRLSYFISTEICMHLKKKNRVRMIEYFIDVAKECVNIGNFNSLMAIIAGLNMSPIQRLKKTWEKVNKEKFEILEHQMNPSSNFGSYRSSLKAALWRSEGAVEDRERIVIPFFSLLVKDMYFLNEGCANRLADGHINFDKSWQLAKQVTEFITWKQVECPFDRHPPVLNYLLTNPVFSENSLALASFECEPPENHYEKDRYKQLK</sequence>
<dbReference type="PROSITE" id="PS50212">
    <property type="entry name" value="RASGEF_NTER"/>
    <property type="match status" value="1"/>
</dbReference>
<dbReference type="Pfam" id="PF00617">
    <property type="entry name" value="RasGEF"/>
    <property type="match status" value="1"/>
</dbReference>
<evidence type="ECO:0000259" key="4">
    <source>
        <dbReference type="PROSITE" id="PS50212"/>
    </source>
</evidence>
<keyword evidence="7" id="KW-1185">Reference proteome</keyword>
<dbReference type="InterPro" id="IPR036964">
    <property type="entry name" value="RASGEF_cat_dom_sf"/>
</dbReference>
<evidence type="ECO:0000256" key="2">
    <source>
        <dbReference type="PROSITE-ProRule" id="PRU00168"/>
    </source>
</evidence>
<dbReference type="InterPro" id="IPR000651">
    <property type="entry name" value="Ras-like_Gua-exchang_fac_N"/>
</dbReference>
<dbReference type="OrthoDB" id="20825at2759"/>
<dbReference type="InterPro" id="IPR019804">
    <property type="entry name" value="Ras_G-nucl-exch_fac_CS"/>
</dbReference>
<evidence type="ECO:0000313" key="5">
    <source>
        <dbReference type="EMBL" id="ELU10005.1"/>
    </source>
</evidence>
<evidence type="ECO:0000259" key="3">
    <source>
        <dbReference type="PROSITE" id="PS50009"/>
    </source>
</evidence>